<dbReference type="Proteomes" id="UP001149411">
    <property type="component" value="Unassembled WGS sequence"/>
</dbReference>
<evidence type="ECO:0000256" key="5">
    <source>
        <dbReference type="ARBA" id="ARBA00022692"/>
    </source>
</evidence>
<dbReference type="NCBIfam" id="TIGR00974">
    <property type="entry name" value="3a0107s02c"/>
    <property type="match status" value="1"/>
</dbReference>
<evidence type="ECO:0000259" key="9">
    <source>
        <dbReference type="PROSITE" id="PS50928"/>
    </source>
</evidence>
<feature type="transmembrane region" description="Helical" evidence="8">
    <location>
        <begin position="31"/>
        <end position="49"/>
    </location>
</feature>
<evidence type="ECO:0000256" key="6">
    <source>
        <dbReference type="ARBA" id="ARBA00022989"/>
    </source>
</evidence>
<accession>A0A9Q4GHN6</accession>
<sequence length="501" mass="51888">MSLVVFLVLSILVLLLAFVFERGVAVVLENLIIGAGTALAFVALPVVLLSRRAYRRGIVTGTGTDAVSSYVRFAFLAVFVLLAAGLGYAFATATSLSYGSVTLEPTTAVGALPALVVSGVLLLVARAADTSTAETDREQLVARLARLVVAGLVAGALVELFVAEIGVPGVPFMPIAVAAVAAVSLVALVASYARDVPYPRVLPVTVLLWASVVAAVHVLATGDAVAVAGVGIVEGGTVNWPFLMNPSQGLGIQIGVMPAMFGTIWIVLGAVVFAVPLAVGAAVYLTEYAEDSLFTRGVDVATNGLWSTPSIVFGLFGLAFIVPRFGDSPSILASQLVLGFMLLPLVLITSREAMKSVPDEYRDASAALGVSKWRTIRSVVVPAAMPGVITGVILGVGRIAGETAPLLLVLNGPNFPGSAPGVLSSFDVGFGLQPPFIHVSNPALLERASALPYQLYAVITAGVGAEESFGWGTALVLLGVVLSFFAVSVASRRYFRRKLQQ</sequence>
<evidence type="ECO:0000256" key="8">
    <source>
        <dbReference type="RuleBase" id="RU363043"/>
    </source>
</evidence>
<evidence type="ECO:0000256" key="4">
    <source>
        <dbReference type="ARBA" id="ARBA00022475"/>
    </source>
</evidence>
<dbReference type="Gene3D" id="1.10.3720.10">
    <property type="entry name" value="MetI-like"/>
    <property type="match status" value="1"/>
</dbReference>
<dbReference type="InterPro" id="IPR035906">
    <property type="entry name" value="MetI-like_sf"/>
</dbReference>
<dbReference type="Pfam" id="PF00528">
    <property type="entry name" value="BPD_transp_1"/>
    <property type="match status" value="1"/>
</dbReference>
<evidence type="ECO:0000313" key="11">
    <source>
        <dbReference type="Proteomes" id="UP001149411"/>
    </source>
</evidence>
<keyword evidence="6 8" id="KW-1133">Transmembrane helix</keyword>
<comment type="caution">
    <text evidence="10">The sequence shown here is derived from an EMBL/GenBank/DDBJ whole genome shotgun (WGS) entry which is preliminary data.</text>
</comment>
<evidence type="ECO:0000256" key="7">
    <source>
        <dbReference type="ARBA" id="ARBA00023136"/>
    </source>
</evidence>
<dbReference type="PANTHER" id="PTHR43470:SF3">
    <property type="entry name" value="PHOSPHATE TRANSPORT SYSTEM PERMEASE PROTEIN PSTA-RELATED"/>
    <property type="match status" value="1"/>
</dbReference>
<dbReference type="GO" id="GO:0035435">
    <property type="term" value="P:phosphate ion transmembrane transport"/>
    <property type="evidence" value="ECO:0007669"/>
    <property type="project" value="InterPro"/>
</dbReference>
<feature type="transmembrane region" description="Helical" evidence="8">
    <location>
        <begin position="70"/>
        <end position="91"/>
    </location>
</feature>
<feature type="transmembrane region" description="Helical" evidence="8">
    <location>
        <begin position="305"/>
        <end position="325"/>
    </location>
</feature>
<evidence type="ECO:0000256" key="3">
    <source>
        <dbReference type="ARBA" id="ARBA00022448"/>
    </source>
</evidence>
<dbReference type="SUPFAM" id="SSF161098">
    <property type="entry name" value="MetI-like"/>
    <property type="match status" value="1"/>
</dbReference>
<keyword evidence="4 8" id="KW-1003">Cell membrane</keyword>
<feature type="transmembrane region" description="Helical" evidence="8">
    <location>
        <begin position="469"/>
        <end position="490"/>
    </location>
</feature>
<feature type="transmembrane region" description="Helical" evidence="8">
    <location>
        <begin position="111"/>
        <end position="128"/>
    </location>
</feature>
<dbReference type="InterPro" id="IPR000515">
    <property type="entry name" value="MetI-like"/>
</dbReference>
<comment type="subcellular location">
    <subcellularLocation>
        <location evidence="1 8">Cell membrane</location>
        <topology evidence="1 8">Multi-pass membrane protein</topology>
    </subcellularLocation>
</comment>
<dbReference type="AlphaFoldDB" id="A0A9Q4GHN6"/>
<feature type="transmembrane region" description="Helical" evidence="8">
    <location>
        <begin position="175"/>
        <end position="194"/>
    </location>
</feature>
<feature type="transmembrane region" description="Helical" evidence="8">
    <location>
        <begin position="252"/>
        <end position="285"/>
    </location>
</feature>
<evidence type="ECO:0000313" key="10">
    <source>
        <dbReference type="EMBL" id="MCX2817988.1"/>
    </source>
</evidence>
<feature type="transmembrane region" description="Helical" evidence="8">
    <location>
        <begin position="331"/>
        <end position="348"/>
    </location>
</feature>
<protein>
    <recommendedName>
        <fullName evidence="8">Phosphate transport system permease protein PstA</fullName>
    </recommendedName>
</protein>
<dbReference type="InterPro" id="IPR005672">
    <property type="entry name" value="Phosphate_PstA"/>
</dbReference>
<keyword evidence="5 8" id="KW-0812">Transmembrane</keyword>
<keyword evidence="7 8" id="KW-0472">Membrane</keyword>
<gene>
    <name evidence="10" type="primary">pstA</name>
    <name evidence="10" type="ORF">EGH25_01265</name>
</gene>
<name>A0A9Q4GHN6_9EURY</name>
<feature type="transmembrane region" description="Helical" evidence="8">
    <location>
        <begin position="206"/>
        <end position="232"/>
    </location>
</feature>
<organism evidence="10 11">
    <name type="scientific">Halorutilus salinus</name>
    <dbReference type="NCBI Taxonomy" id="2487751"/>
    <lineage>
        <taxon>Archaea</taxon>
        <taxon>Methanobacteriati</taxon>
        <taxon>Methanobacteriota</taxon>
        <taxon>Stenosarchaea group</taxon>
        <taxon>Halobacteria</taxon>
        <taxon>Halorutilales</taxon>
        <taxon>Halorutilaceae</taxon>
        <taxon>Halorutilus</taxon>
    </lineage>
</organism>
<comment type="similarity">
    <text evidence="2 8">Belongs to the binding-protein-dependent transport system permease family. CysTW subfamily.</text>
</comment>
<dbReference type="GO" id="GO:0005315">
    <property type="term" value="F:phosphate transmembrane transporter activity"/>
    <property type="evidence" value="ECO:0007669"/>
    <property type="project" value="InterPro"/>
</dbReference>
<keyword evidence="3" id="KW-0813">Transport</keyword>
<dbReference type="PROSITE" id="PS50928">
    <property type="entry name" value="ABC_TM1"/>
    <property type="match status" value="1"/>
</dbReference>
<keyword evidence="11" id="KW-1185">Reference proteome</keyword>
<dbReference type="PANTHER" id="PTHR43470">
    <property type="entry name" value="PHOSPHATE TRANSPORT SYSTEM PERMEASE PROTEIN PSTA-RELATED"/>
    <property type="match status" value="1"/>
</dbReference>
<evidence type="ECO:0000256" key="1">
    <source>
        <dbReference type="ARBA" id="ARBA00004651"/>
    </source>
</evidence>
<dbReference type="GO" id="GO:0005886">
    <property type="term" value="C:plasma membrane"/>
    <property type="evidence" value="ECO:0007669"/>
    <property type="project" value="UniProtKB-SubCell"/>
</dbReference>
<dbReference type="CDD" id="cd06261">
    <property type="entry name" value="TM_PBP2"/>
    <property type="match status" value="1"/>
</dbReference>
<feature type="transmembrane region" description="Helical" evidence="8">
    <location>
        <begin position="140"/>
        <end position="163"/>
    </location>
</feature>
<feature type="domain" description="ABC transmembrane type-1" evidence="9">
    <location>
        <begin position="260"/>
        <end position="490"/>
    </location>
</feature>
<proteinExistence type="inferred from homology"/>
<reference evidence="10" key="1">
    <citation type="submission" date="2022-09" db="EMBL/GenBank/DDBJ databases">
        <title>Haloadaptaus new haloarchaeum isolated from saline soil.</title>
        <authorList>
            <person name="Duran-Viseras A."/>
            <person name="Sanchez-Porro C."/>
            <person name="Ventosa A."/>
        </authorList>
    </citation>
    <scope>NUCLEOTIDE SEQUENCE</scope>
    <source>
        <strain evidence="10">F3-133</strain>
    </source>
</reference>
<dbReference type="EMBL" id="RKLV01000001">
    <property type="protein sequence ID" value="MCX2817988.1"/>
    <property type="molecule type" value="Genomic_DNA"/>
</dbReference>
<evidence type="ECO:0000256" key="2">
    <source>
        <dbReference type="ARBA" id="ARBA00007069"/>
    </source>
</evidence>
<feature type="transmembrane region" description="Helical" evidence="8">
    <location>
        <begin position="379"/>
        <end position="400"/>
    </location>
</feature>